<evidence type="ECO:0000256" key="1">
    <source>
        <dbReference type="SAM" id="SignalP"/>
    </source>
</evidence>
<keyword evidence="3" id="KW-1185">Reference proteome</keyword>
<dbReference type="Gene3D" id="2.10.25.10">
    <property type="entry name" value="Laminin"/>
    <property type="match status" value="1"/>
</dbReference>
<accession>A0AAV4V3A8</accession>
<feature type="signal peptide" evidence="1">
    <location>
        <begin position="1"/>
        <end position="20"/>
    </location>
</feature>
<dbReference type="SUPFAM" id="SSF57567">
    <property type="entry name" value="Serine protease inhibitors"/>
    <property type="match status" value="1"/>
</dbReference>
<sequence>MKIVISVCIITLLCFALCCSQLVDRDCDGNTTKGGYTACQLRCDNLAHPPRFCILSFSDGCTCKEGYIPIDRNSNPLKCVKEEDCPK</sequence>
<name>A0AAV4V3A8_CAEEX</name>
<dbReference type="Proteomes" id="UP001054945">
    <property type="component" value="Unassembled WGS sequence"/>
</dbReference>
<evidence type="ECO:0000313" key="2">
    <source>
        <dbReference type="EMBL" id="GIY64456.1"/>
    </source>
</evidence>
<organism evidence="2 3">
    <name type="scientific">Caerostris extrusa</name>
    <name type="common">Bark spider</name>
    <name type="synonym">Caerostris bankana</name>
    <dbReference type="NCBI Taxonomy" id="172846"/>
    <lineage>
        <taxon>Eukaryota</taxon>
        <taxon>Metazoa</taxon>
        <taxon>Ecdysozoa</taxon>
        <taxon>Arthropoda</taxon>
        <taxon>Chelicerata</taxon>
        <taxon>Arachnida</taxon>
        <taxon>Araneae</taxon>
        <taxon>Araneomorphae</taxon>
        <taxon>Entelegynae</taxon>
        <taxon>Araneoidea</taxon>
        <taxon>Araneidae</taxon>
        <taxon>Caerostris</taxon>
    </lineage>
</organism>
<dbReference type="InterPro" id="IPR036084">
    <property type="entry name" value="Ser_inhib-like_sf"/>
</dbReference>
<dbReference type="AlphaFoldDB" id="A0AAV4V3A8"/>
<dbReference type="CDD" id="cd19941">
    <property type="entry name" value="TIL"/>
    <property type="match status" value="1"/>
</dbReference>
<proteinExistence type="predicted"/>
<dbReference type="EMBL" id="BPLR01013880">
    <property type="protein sequence ID" value="GIY64456.1"/>
    <property type="molecule type" value="Genomic_DNA"/>
</dbReference>
<reference evidence="2 3" key="1">
    <citation type="submission" date="2021-06" db="EMBL/GenBank/DDBJ databases">
        <title>Caerostris extrusa draft genome.</title>
        <authorList>
            <person name="Kono N."/>
            <person name="Arakawa K."/>
        </authorList>
    </citation>
    <scope>NUCLEOTIDE SEQUENCE [LARGE SCALE GENOMIC DNA]</scope>
</reference>
<comment type="caution">
    <text evidence="2">The sequence shown here is derived from an EMBL/GenBank/DDBJ whole genome shotgun (WGS) entry which is preliminary data.</text>
</comment>
<feature type="chain" id="PRO_5043674659" description="Protease inhibitor" evidence="1">
    <location>
        <begin position="21"/>
        <end position="87"/>
    </location>
</feature>
<gene>
    <name evidence="2" type="ORF">CEXT_558551</name>
</gene>
<keyword evidence="1" id="KW-0732">Signal</keyword>
<protein>
    <recommendedName>
        <fullName evidence="4">Protease inhibitor</fullName>
    </recommendedName>
</protein>
<evidence type="ECO:0008006" key="4">
    <source>
        <dbReference type="Google" id="ProtNLM"/>
    </source>
</evidence>
<evidence type="ECO:0000313" key="3">
    <source>
        <dbReference type="Proteomes" id="UP001054945"/>
    </source>
</evidence>